<gene>
    <name evidence="1" type="ORF">ETD85_54630</name>
</gene>
<name>A0A5S4FET4_9ACTN</name>
<dbReference type="AlphaFoldDB" id="A0A5S4FET4"/>
<dbReference type="InterPro" id="IPR011749">
    <property type="entry name" value="CHP02243"/>
</dbReference>
<comment type="caution">
    <text evidence="1">The sequence shown here is derived from an EMBL/GenBank/DDBJ whole genome shotgun (WGS) entry which is preliminary data.</text>
</comment>
<dbReference type="NCBIfam" id="TIGR02243">
    <property type="entry name" value="putative baseplate assembly protein"/>
    <property type="match status" value="1"/>
</dbReference>
<evidence type="ECO:0000313" key="1">
    <source>
        <dbReference type="EMBL" id="TMR17050.1"/>
    </source>
</evidence>
<dbReference type="Proteomes" id="UP000306628">
    <property type="component" value="Unassembled WGS sequence"/>
</dbReference>
<evidence type="ECO:0000313" key="2">
    <source>
        <dbReference type="Proteomes" id="UP000306628"/>
    </source>
</evidence>
<dbReference type="RefSeq" id="WP_138697751.1">
    <property type="nucleotide sequence ID" value="NZ_JBHSAZ010000026.1"/>
</dbReference>
<reference evidence="1 2" key="1">
    <citation type="submission" date="2019-05" db="EMBL/GenBank/DDBJ databases">
        <title>Draft genome sequence of Nonomuraea zeae DSM 100528.</title>
        <authorList>
            <person name="Saricaoglu S."/>
            <person name="Isik K."/>
        </authorList>
    </citation>
    <scope>NUCLEOTIDE SEQUENCE [LARGE SCALE GENOMIC DNA]</scope>
    <source>
        <strain evidence="1 2">DSM 100528</strain>
    </source>
</reference>
<proteinExistence type="predicted"/>
<sequence length="712" mass="76858">MTLIGPILDDRTYERLREELIRRIPVHTPEWTDVNESDPGVVLLELFAFLGESLLYRFNQIPDATKVAFLRLLDVPSRPAAAARVLVTAVTQAPRGVQVLAGRELRAGAIAFETRDELYAWPLEVLGVGKVRAPEPDPGDAYERARRDEAVRRLKDKGEVAFYEPVVLPADPLAPEAAPLDVDGTLDQALWVALLTTPATDLAELRGRTIFLGIEPEESITAPFTAAGEAGRYRSTGLGQPGPGVRWQLWRGGAAGPFLPLEVVRDGTKGLQQGGVVALTLPRELPVLPAEPGTARTDPPRLDEPAQAVRVAAWLRATRPPGAAEGMGRVRWVGVNAVEAVQERTAAQAELLGTGTGEAGQSYRLTQQNVRPGTVELEVEEAGGWERWQEADDFTRTRDGDRHFVVDRADGLVRFGPGGRQGRVPQIGERVRVRSYRYGGGAAGNVPAGAVTTLTGGGPQVANPLPARGGEDAERLDAALERIPAEVHRRDRAVTAADFRDLAARLPEVARAEALPLFHPATPAVPTPGAVSVVVFPRQDARDPGAPVPDRGLLRRVAQELDARRLITTELYVLPPDYVPIAVSAGVAVHDGHPVDAVRRWVELILRQFLAPVPPYGPDGGGWPLGRVIRRAELEAVAVQVEGVDYLEGLLLAERVGDTWVRRDLITPASWQVPRLAEVTVVAGPPLQPGAGHPEPPVSGKVDYLPLPREVC</sequence>
<dbReference type="OrthoDB" id="9027184at2"/>
<protein>
    <submittedName>
        <fullName evidence="1">Putative baseplate assembly protein</fullName>
    </submittedName>
</protein>
<dbReference type="EMBL" id="VCKX01000362">
    <property type="protein sequence ID" value="TMR17050.1"/>
    <property type="molecule type" value="Genomic_DNA"/>
</dbReference>
<accession>A0A5S4FET4</accession>
<organism evidence="1 2">
    <name type="scientific">Nonomuraea zeae</name>
    <dbReference type="NCBI Taxonomy" id="1642303"/>
    <lineage>
        <taxon>Bacteria</taxon>
        <taxon>Bacillati</taxon>
        <taxon>Actinomycetota</taxon>
        <taxon>Actinomycetes</taxon>
        <taxon>Streptosporangiales</taxon>
        <taxon>Streptosporangiaceae</taxon>
        <taxon>Nonomuraea</taxon>
    </lineage>
</organism>
<keyword evidence="2" id="KW-1185">Reference proteome</keyword>